<dbReference type="RefSeq" id="WP_029160878.1">
    <property type="nucleotide sequence ID" value="NZ_CP009933.1"/>
</dbReference>
<keyword evidence="3" id="KW-1185">Reference proteome</keyword>
<gene>
    <name evidence="2" type="ORF">CSCA_0666</name>
</gene>
<dbReference type="AlphaFoldDB" id="A0A0E3GQ17"/>
<feature type="transmembrane region" description="Helical" evidence="1">
    <location>
        <begin position="104"/>
        <end position="124"/>
    </location>
</feature>
<feature type="transmembrane region" description="Helical" evidence="1">
    <location>
        <begin position="7"/>
        <end position="27"/>
    </location>
</feature>
<accession>A0A0E3GQ17</accession>
<proteinExistence type="predicted"/>
<organism evidence="2 3">
    <name type="scientific">Clostridium scatologenes</name>
    <dbReference type="NCBI Taxonomy" id="1548"/>
    <lineage>
        <taxon>Bacteria</taxon>
        <taxon>Bacillati</taxon>
        <taxon>Bacillota</taxon>
        <taxon>Clostridia</taxon>
        <taxon>Eubacteriales</taxon>
        <taxon>Clostridiaceae</taxon>
        <taxon>Clostridium</taxon>
    </lineage>
</organism>
<dbReference type="STRING" id="1548.CSCA_0666"/>
<evidence type="ECO:0000313" key="2">
    <source>
        <dbReference type="EMBL" id="AKA67791.1"/>
    </source>
</evidence>
<name>A0A0E3GQ17_CLOSL</name>
<keyword evidence="1" id="KW-0812">Transmembrane</keyword>
<reference evidence="2 3" key="1">
    <citation type="journal article" date="2015" name="J. Biotechnol.">
        <title>Complete genome sequence of a malodorant-producing acetogen, Clostridium scatologenes ATCC 25775(T).</title>
        <authorList>
            <person name="Zhu Z."/>
            <person name="Guo T."/>
            <person name="Zheng H."/>
            <person name="Song T."/>
            <person name="Ouyang P."/>
            <person name="Xie J."/>
        </authorList>
    </citation>
    <scope>NUCLEOTIDE SEQUENCE [LARGE SCALE GENOMIC DNA]</scope>
    <source>
        <strain evidence="2 3">ATCC 25775</strain>
    </source>
</reference>
<dbReference type="KEGG" id="csq:CSCA_0666"/>
<feature type="transmembrane region" description="Helical" evidence="1">
    <location>
        <begin position="33"/>
        <end position="54"/>
    </location>
</feature>
<dbReference type="EMBL" id="CP009933">
    <property type="protein sequence ID" value="AKA67791.1"/>
    <property type="molecule type" value="Genomic_DNA"/>
</dbReference>
<evidence type="ECO:0000313" key="3">
    <source>
        <dbReference type="Proteomes" id="UP000033115"/>
    </source>
</evidence>
<dbReference type="Proteomes" id="UP000033115">
    <property type="component" value="Chromosome"/>
</dbReference>
<keyword evidence="1" id="KW-0472">Membrane</keyword>
<feature type="transmembrane region" description="Helical" evidence="1">
    <location>
        <begin position="79"/>
        <end position="98"/>
    </location>
</feature>
<dbReference type="HOGENOM" id="CLU_159837_0_0_9"/>
<sequence length="129" mass="14508">MNIRKISGLIFGISALVIISFTIYKIVSGKIVGFSEISSIGIVMMAFFSTITWGNKEKDDGIRQEEELGKKITEESSKISYLLITVFIFITVLVDKFLNGNSNINLLVLLMLSMITLPFVEFIISKKYQ</sequence>
<evidence type="ECO:0008006" key="4">
    <source>
        <dbReference type="Google" id="ProtNLM"/>
    </source>
</evidence>
<protein>
    <recommendedName>
        <fullName evidence="4">DUF2178 domain-containing protein</fullName>
    </recommendedName>
</protein>
<evidence type="ECO:0000256" key="1">
    <source>
        <dbReference type="SAM" id="Phobius"/>
    </source>
</evidence>
<keyword evidence="1" id="KW-1133">Transmembrane helix</keyword>